<dbReference type="AlphaFoldDB" id="A0AAW4N503"/>
<dbReference type="SMART" id="SM00387">
    <property type="entry name" value="HATPase_c"/>
    <property type="match status" value="1"/>
</dbReference>
<dbReference type="InterPro" id="IPR005467">
    <property type="entry name" value="His_kinase_dom"/>
</dbReference>
<keyword evidence="6" id="KW-0472">Membrane</keyword>
<name>A0AAW4N503_9BACT</name>
<evidence type="ECO:0000256" key="4">
    <source>
        <dbReference type="ARBA" id="ARBA00022840"/>
    </source>
</evidence>
<evidence type="ECO:0000313" key="9">
    <source>
        <dbReference type="Proteomes" id="UP001196316"/>
    </source>
</evidence>
<keyword evidence="3" id="KW-0418">Kinase</keyword>
<keyword evidence="6" id="KW-1133">Transmembrane helix</keyword>
<dbReference type="PANTHER" id="PTHR43065:SF46">
    <property type="entry name" value="C4-DICARBOXYLATE TRANSPORT SENSOR PROTEIN DCTB"/>
    <property type="match status" value="1"/>
</dbReference>
<keyword evidence="1" id="KW-0808">Transferase</keyword>
<dbReference type="Proteomes" id="UP001196316">
    <property type="component" value="Unassembled WGS sequence"/>
</dbReference>
<feature type="transmembrane region" description="Helical" evidence="6">
    <location>
        <begin position="6"/>
        <end position="25"/>
    </location>
</feature>
<proteinExistence type="predicted"/>
<comment type="caution">
    <text evidence="8">The sequence shown here is derived from an EMBL/GenBank/DDBJ whole genome shotgun (WGS) entry which is preliminary data.</text>
</comment>
<evidence type="ECO:0000256" key="1">
    <source>
        <dbReference type="ARBA" id="ARBA00022679"/>
    </source>
</evidence>
<dbReference type="PANTHER" id="PTHR43065">
    <property type="entry name" value="SENSOR HISTIDINE KINASE"/>
    <property type="match status" value="1"/>
</dbReference>
<dbReference type="RefSeq" id="WP_217326166.1">
    <property type="nucleotide sequence ID" value="NZ_JAHOEK010000033.1"/>
</dbReference>
<accession>A0AAW4N503</accession>
<dbReference type="PROSITE" id="PS50109">
    <property type="entry name" value="HIS_KIN"/>
    <property type="match status" value="1"/>
</dbReference>
<evidence type="ECO:0000256" key="6">
    <source>
        <dbReference type="SAM" id="Phobius"/>
    </source>
</evidence>
<keyword evidence="2" id="KW-0547">Nucleotide-binding</keyword>
<evidence type="ECO:0000259" key="7">
    <source>
        <dbReference type="PROSITE" id="PS50109"/>
    </source>
</evidence>
<organism evidence="8 9">
    <name type="scientific">Segatella copri</name>
    <dbReference type="NCBI Taxonomy" id="165179"/>
    <lineage>
        <taxon>Bacteria</taxon>
        <taxon>Pseudomonadati</taxon>
        <taxon>Bacteroidota</taxon>
        <taxon>Bacteroidia</taxon>
        <taxon>Bacteroidales</taxon>
        <taxon>Prevotellaceae</taxon>
        <taxon>Segatella</taxon>
    </lineage>
</organism>
<dbReference type="Pfam" id="PF02518">
    <property type="entry name" value="HATPase_c"/>
    <property type="match status" value="1"/>
</dbReference>
<keyword evidence="5" id="KW-0902">Two-component regulatory system</keyword>
<evidence type="ECO:0000256" key="5">
    <source>
        <dbReference type="ARBA" id="ARBA00023012"/>
    </source>
</evidence>
<dbReference type="InterPro" id="IPR000014">
    <property type="entry name" value="PAS"/>
</dbReference>
<dbReference type="GO" id="GO:0016301">
    <property type="term" value="F:kinase activity"/>
    <property type="evidence" value="ECO:0007669"/>
    <property type="project" value="UniProtKB-KW"/>
</dbReference>
<dbReference type="EMBL" id="JAHOEP010000006">
    <property type="protein sequence ID" value="MBV3407344.1"/>
    <property type="molecule type" value="Genomic_DNA"/>
</dbReference>
<keyword evidence="4" id="KW-0067">ATP-binding</keyword>
<dbReference type="Pfam" id="PF13188">
    <property type="entry name" value="PAS_8"/>
    <property type="match status" value="1"/>
</dbReference>
<keyword evidence="6" id="KW-0812">Transmembrane</keyword>
<sequence>MNNQLAIIVLLVILVVLVAVNIWLYRHYRRNIKKVTFLFDAIDNGDFSFNFPTEKRFKEDNILHQSLNRIKLFLQHTREEQMDREKYYEQILNAVDTGILVVDSHDNILQHNQAALRLLDTDVLTHMNQVKGKLKDEHLAKHETQAMLKDKHVRIIALSDVSHELSNQEVDSWIKLIRVLTHEIMNTITPVTSLSETLLTRVTEDKDLKQGLETIHKTGTELLAFVNNYRRFTHVPQPQPALFYVEPFLERMALLCNHEVEISVSPKDLLVYADESLLSHVVTNLLKNAVEAFKEKEKLSFIRLQAYANAQESIIIDVSNNAGLIPEDVASHIFIPFFTTKPEGSGIGLSLSRQIMRVSGGSLSLHQDKAQGITTFRIIIP</sequence>
<gene>
    <name evidence="8" type="ORF">KSW80_02790</name>
</gene>
<evidence type="ECO:0000256" key="3">
    <source>
        <dbReference type="ARBA" id="ARBA00022777"/>
    </source>
</evidence>
<reference evidence="8" key="1">
    <citation type="submission" date="2021-06" db="EMBL/GenBank/DDBJ databases">
        <title>Collection of gut derived symbiotic bacterial strains cultured from healthy donors.</title>
        <authorList>
            <person name="Lin H."/>
            <person name="Littmann E."/>
            <person name="Pamer E.G."/>
        </authorList>
    </citation>
    <scope>NUCLEOTIDE SEQUENCE</scope>
    <source>
        <strain evidence="8">MSK.21.60</strain>
    </source>
</reference>
<feature type="domain" description="Histidine kinase" evidence="7">
    <location>
        <begin position="179"/>
        <end position="381"/>
    </location>
</feature>
<dbReference type="InterPro" id="IPR003594">
    <property type="entry name" value="HATPase_dom"/>
</dbReference>
<evidence type="ECO:0000313" key="8">
    <source>
        <dbReference type="EMBL" id="MBV3407344.1"/>
    </source>
</evidence>
<evidence type="ECO:0000256" key="2">
    <source>
        <dbReference type="ARBA" id="ARBA00022741"/>
    </source>
</evidence>
<protein>
    <submittedName>
        <fullName evidence="8">GHKL domain-containing protein</fullName>
    </submittedName>
</protein>
<dbReference type="GO" id="GO:0000160">
    <property type="term" value="P:phosphorelay signal transduction system"/>
    <property type="evidence" value="ECO:0007669"/>
    <property type="project" value="UniProtKB-KW"/>
</dbReference>
<dbReference type="GO" id="GO:0005524">
    <property type="term" value="F:ATP binding"/>
    <property type="evidence" value="ECO:0007669"/>
    <property type="project" value="UniProtKB-KW"/>
</dbReference>